<name>A0A1E7QJX0_WOLPI</name>
<dbReference type="InterPro" id="IPR027417">
    <property type="entry name" value="P-loop_NTPase"/>
</dbReference>
<keyword evidence="2" id="KW-0472">Membrane</keyword>
<evidence type="ECO:0000256" key="1">
    <source>
        <dbReference type="SAM" id="Coils"/>
    </source>
</evidence>
<feature type="transmembrane region" description="Helical" evidence="2">
    <location>
        <begin position="935"/>
        <end position="955"/>
    </location>
</feature>
<comment type="caution">
    <text evidence="4">The sequence shown here is derived from an EMBL/GenBank/DDBJ whole genome shotgun (WGS) entry which is preliminary data.</text>
</comment>
<dbReference type="AlphaFoldDB" id="A0A1E7QJX0"/>
<dbReference type="SUPFAM" id="SSF52540">
    <property type="entry name" value="P-loop containing nucleoside triphosphate hydrolases"/>
    <property type="match status" value="1"/>
</dbReference>
<reference evidence="4 5" key="1">
    <citation type="submission" date="2016-09" db="EMBL/GenBank/DDBJ databases">
        <title>Genomic evidence for plant-parasitic nematodes as the earliest Wolbachia hosts.</title>
        <authorList>
            <person name="Brown A.M."/>
            <person name="Wasala S.K."/>
            <person name="Howe D.K."/>
            <person name="Peetz A.B."/>
            <person name="Zasada I.A."/>
            <person name="Denver D.R."/>
        </authorList>
    </citation>
    <scope>NUCLEOTIDE SEQUENCE [LARGE SCALE GENOMIC DNA]</scope>
    <source>
        <strain evidence="5">wPpe</strain>
    </source>
</reference>
<accession>A0A1E7QJX0</accession>
<evidence type="ECO:0000313" key="5">
    <source>
        <dbReference type="Proteomes" id="UP000175679"/>
    </source>
</evidence>
<dbReference type="PROSITE" id="PS51192">
    <property type="entry name" value="HELICASE_ATP_BIND_1"/>
    <property type="match status" value="1"/>
</dbReference>
<feature type="transmembrane region" description="Helical" evidence="2">
    <location>
        <begin position="962"/>
        <end position="982"/>
    </location>
</feature>
<evidence type="ECO:0000313" key="4">
    <source>
        <dbReference type="EMBL" id="OEY86753.1"/>
    </source>
</evidence>
<dbReference type="Proteomes" id="UP000175679">
    <property type="component" value="Unassembled WGS sequence"/>
</dbReference>
<keyword evidence="2" id="KW-0812">Transmembrane</keyword>
<dbReference type="Gene3D" id="3.40.50.300">
    <property type="entry name" value="P-loop containing nucleotide triphosphate hydrolases"/>
    <property type="match status" value="1"/>
</dbReference>
<dbReference type="InterPro" id="IPR014001">
    <property type="entry name" value="Helicase_ATP-bd"/>
</dbReference>
<organism evidence="4 5">
    <name type="scientific">Wolbachia pipientis</name>
    <dbReference type="NCBI Taxonomy" id="955"/>
    <lineage>
        <taxon>Bacteria</taxon>
        <taxon>Pseudomonadati</taxon>
        <taxon>Pseudomonadota</taxon>
        <taxon>Alphaproteobacteria</taxon>
        <taxon>Rickettsiales</taxon>
        <taxon>Anaplasmataceae</taxon>
        <taxon>Wolbachieae</taxon>
        <taxon>Wolbachia</taxon>
    </lineage>
</organism>
<proteinExistence type="predicted"/>
<feature type="domain" description="Helicase ATP-binding" evidence="3">
    <location>
        <begin position="154"/>
        <end position="344"/>
    </location>
</feature>
<protein>
    <recommendedName>
        <fullName evidence="3">Helicase ATP-binding domain-containing protein</fullName>
    </recommendedName>
</protein>
<evidence type="ECO:0000256" key="2">
    <source>
        <dbReference type="SAM" id="Phobius"/>
    </source>
</evidence>
<keyword evidence="1" id="KW-0175">Coiled coil</keyword>
<evidence type="ECO:0000259" key="3">
    <source>
        <dbReference type="PROSITE" id="PS51192"/>
    </source>
</evidence>
<dbReference type="EMBL" id="MJMG01000005">
    <property type="protein sequence ID" value="OEY86753.1"/>
    <property type="molecule type" value="Genomic_DNA"/>
</dbReference>
<keyword evidence="5" id="KW-1185">Reference proteome</keyword>
<keyword evidence="2" id="KW-1133">Transmembrane helix</keyword>
<feature type="coiled-coil region" evidence="1">
    <location>
        <begin position="836"/>
        <end position="863"/>
    </location>
</feature>
<gene>
    <name evidence="4" type="ORF">BIY23_01810</name>
</gene>
<sequence length="1011" mass="115670">MKSMCNLIKAAEQVYNSYLLFYKLSALRVSTGKSLQEVLSDAIQNKEQHVEFEVCGQHYKVEITSDGQLKVLGEYAKPKVKDILEYADNDIIDLLANSEVFLVNGQNNNWAFTIQIDDEVRKKKLQIGGPGKRIPFSIRFANFYRVIKLLEDESIPLQEKLRLANNIATGSGKTYDIALLKLLAYLADVPCITVVPNDTLKEQSHNFYKEFLPDTVVDIFVKPLYKKAIFILDDFFSRKEPVSKDVFKRECIDDTAEYRYIHSNRSYPTITFDEAFNTYWNTLRSMENLALICIDEAPLLKQNPILMARAIEISCDKPIALFSATPDKLLNEEFRIKEQVLLSPKERAELGIGKLPVVHYHKTKFRGTSEMAAARSRYDLLFCVPERAYIDKLERTHIKLDNWKSAVEQFKQERKLNKKTLDELFIECVSKSLDSQAYKVNLIASKDTRTGNIVDSVLDNRKSQERKEKRTRSFTDAIKTLGLDLQDNEIESLIDKNLNTEVGNNLLSSIKLHIIIDSLNEYTKSNAEVTEEKLKEFIEHRYGIVNSFSFKLNTELASAIFRLSQIGSKYKASISRNYPGDKELHNYIFQEYPQIKEFCEQNTVISNFDKEITIHKFRSSESCSDIGCNHQNMLNFIKAGFVPSVISKDLAIGIDALRLDSAAALAKGTSSILHPMFLIQLIGRIGRDVNRKGKCFFDLFTTDSSYFEVQDITQLSGEELCVRLEKANQKYMDDKNAIIEMRSGSLWNNIKNRYIINEAYHRLMLPSKLRDKPRFDLIQDFVKEEFKSINIQYGFNKKDCIEIFTQVLQRVSDDLNRILQMPVNARTCVIFLGLLYDDNSNQIADLKKLMQDMRNAVKSLNSKGSRIVEYSDNLSLENFAQYVMNVQPVNWDDIAGHNPDSNVPIFINKICRENGVPQIIRVAPKKTDAKKQSKYLIVASPLIAVGIYATVTLLTELKINPIIAVSIFAITSIIAVILYRYIAKDCEAQEVQSKIMDNVIDSIDLSYTVGI</sequence>